<organism evidence="2 3">
    <name type="scientific">Paenibacillus piri</name>
    <dbReference type="NCBI Taxonomy" id="2547395"/>
    <lineage>
        <taxon>Bacteria</taxon>
        <taxon>Bacillati</taxon>
        <taxon>Bacillota</taxon>
        <taxon>Bacilli</taxon>
        <taxon>Bacillales</taxon>
        <taxon>Paenibacillaceae</taxon>
        <taxon>Paenibacillus</taxon>
    </lineage>
</organism>
<keyword evidence="3" id="KW-1185">Reference proteome</keyword>
<gene>
    <name evidence="2" type="ORF">E1757_28390</name>
</gene>
<name>A0A4R5KCT2_9BACL</name>
<reference evidence="2 3" key="1">
    <citation type="submission" date="2019-03" db="EMBL/GenBank/DDBJ databases">
        <title>This is whole genome sequence of Paenibacillus sp MS74 strain.</title>
        <authorList>
            <person name="Trinh H.N."/>
        </authorList>
    </citation>
    <scope>NUCLEOTIDE SEQUENCE [LARGE SCALE GENOMIC DNA]</scope>
    <source>
        <strain evidence="2 3">MS74</strain>
    </source>
</reference>
<comment type="caution">
    <text evidence="2">The sequence shown here is derived from an EMBL/GenBank/DDBJ whole genome shotgun (WGS) entry which is preliminary data.</text>
</comment>
<dbReference type="Proteomes" id="UP000295636">
    <property type="component" value="Unassembled WGS sequence"/>
</dbReference>
<evidence type="ECO:0000313" key="2">
    <source>
        <dbReference type="EMBL" id="TDF92986.1"/>
    </source>
</evidence>
<accession>A0A4R5KCT2</accession>
<dbReference type="SUPFAM" id="SSF54593">
    <property type="entry name" value="Glyoxalase/Bleomycin resistance protein/Dihydroxybiphenyl dioxygenase"/>
    <property type="match status" value="1"/>
</dbReference>
<protein>
    <submittedName>
        <fullName evidence="2">VOC family protein</fullName>
    </submittedName>
</protein>
<dbReference type="AlphaFoldDB" id="A0A4R5KCT2"/>
<proteinExistence type="predicted"/>
<evidence type="ECO:0000313" key="3">
    <source>
        <dbReference type="Proteomes" id="UP000295636"/>
    </source>
</evidence>
<dbReference type="InterPro" id="IPR029068">
    <property type="entry name" value="Glyas_Bleomycin-R_OHBP_Dase"/>
</dbReference>
<dbReference type="OrthoDB" id="291991at2"/>
<dbReference type="Pfam" id="PF00903">
    <property type="entry name" value="Glyoxalase"/>
    <property type="match status" value="1"/>
</dbReference>
<feature type="domain" description="Glyoxalase/fosfomycin resistance/dioxygenase" evidence="1">
    <location>
        <begin position="7"/>
        <end position="56"/>
    </location>
</feature>
<evidence type="ECO:0000259" key="1">
    <source>
        <dbReference type="Pfam" id="PF00903"/>
    </source>
</evidence>
<dbReference type="Gene3D" id="3.10.180.10">
    <property type="entry name" value="2,3-Dihydroxybiphenyl 1,2-Dioxygenase, domain 1"/>
    <property type="match status" value="1"/>
</dbReference>
<dbReference type="InterPro" id="IPR004360">
    <property type="entry name" value="Glyas_Fos-R_dOase_dom"/>
</dbReference>
<dbReference type="EMBL" id="SMRT01000018">
    <property type="protein sequence ID" value="TDF92986.1"/>
    <property type="molecule type" value="Genomic_DNA"/>
</dbReference>
<sequence>MWRIVPRIATIEIPVSDLKKSIEWYCRNLGTRVVHETKTDAMLHLQGSNKWRSNAVFVSNERCQQQIRISQHKHKHQTQCD</sequence>
<dbReference type="CDD" id="cd06587">
    <property type="entry name" value="VOC"/>
    <property type="match status" value="1"/>
</dbReference>